<dbReference type="PANTHER" id="PTHR43209:SF1">
    <property type="entry name" value="TRNA SULFURTRANSFERASE"/>
    <property type="match status" value="1"/>
</dbReference>
<dbReference type="PROSITE" id="PS51165">
    <property type="entry name" value="THUMP"/>
    <property type="match status" value="1"/>
</dbReference>
<gene>
    <name evidence="19" type="primary">thiI</name>
    <name evidence="21" type="ORF">CDO51_00605</name>
</gene>
<sequence length="404" mass="45744">MYNYLLVRYGEIGLKGKNRSQFENLLIRNMEETLKNIDTKKIEKSQGRLFVPLNGKEDQLKEVSDRITKVFGIVSVSPAMKVKSDLEIIRETALQVVKNALKDRTVTFKVDCRRADKTFPKNSMELSKELGAHILKNVNGLKVDVKKPELTLFVEVREGGTFVFCEKLEGPGGLPVSSTGKGISLLSGGIDSPVASWLAMKRGIEVVGLHFHSYPFTSERSLKKVEELAQVVSNYGGRMKLYVNHFTEIQKAIQEKCEESMRITVMRRFMFRIANKMAEKEGALTLITGENVGQVASQTLESMYVVSQGVNLPILRPLAGMDKKEIMKLAEQIGTYDISIRPYDDCCTLFLPKNPKTRPRLLHTEREESKLPVDELIEESIQKTEIKYLEPYQDESDDELSLDI</sequence>
<dbReference type="Gene3D" id="3.40.50.620">
    <property type="entry name" value="HUPs"/>
    <property type="match status" value="1"/>
</dbReference>
<evidence type="ECO:0000256" key="6">
    <source>
        <dbReference type="ARBA" id="ARBA00022741"/>
    </source>
</evidence>
<feature type="domain" description="THUMP" evidence="20">
    <location>
        <begin position="61"/>
        <end position="167"/>
    </location>
</feature>
<dbReference type="UniPathway" id="UPA00060"/>
<evidence type="ECO:0000256" key="3">
    <source>
        <dbReference type="ARBA" id="ARBA00022490"/>
    </source>
</evidence>
<comment type="catalytic activity">
    <reaction evidence="10 19">
        <text>[ThiI sulfur-carrier protein]-S-sulfanyl-L-cysteine + a uridine in tRNA + 2 reduced [2Fe-2S]-[ferredoxin] + ATP + H(+) = [ThiI sulfur-carrier protein]-L-cysteine + a 4-thiouridine in tRNA + 2 oxidized [2Fe-2S]-[ferredoxin] + AMP + diphosphate</text>
        <dbReference type="Rhea" id="RHEA:24176"/>
        <dbReference type="Rhea" id="RHEA-COMP:10000"/>
        <dbReference type="Rhea" id="RHEA-COMP:10001"/>
        <dbReference type="Rhea" id="RHEA-COMP:13337"/>
        <dbReference type="Rhea" id="RHEA-COMP:13338"/>
        <dbReference type="Rhea" id="RHEA-COMP:13339"/>
        <dbReference type="Rhea" id="RHEA-COMP:13340"/>
        <dbReference type="ChEBI" id="CHEBI:15378"/>
        <dbReference type="ChEBI" id="CHEBI:29950"/>
        <dbReference type="ChEBI" id="CHEBI:30616"/>
        <dbReference type="ChEBI" id="CHEBI:33019"/>
        <dbReference type="ChEBI" id="CHEBI:33737"/>
        <dbReference type="ChEBI" id="CHEBI:33738"/>
        <dbReference type="ChEBI" id="CHEBI:61963"/>
        <dbReference type="ChEBI" id="CHEBI:65315"/>
        <dbReference type="ChEBI" id="CHEBI:136798"/>
        <dbReference type="ChEBI" id="CHEBI:456215"/>
        <dbReference type="EC" id="2.8.1.4"/>
    </reaction>
</comment>
<dbReference type="GO" id="GO:0052837">
    <property type="term" value="P:thiazole biosynthetic process"/>
    <property type="evidence" value="ECO:0007669"/>
    <property type="project" value="TreeGrafter"/>
</dbReference>
<dbReference type="InterPro" id="IPR014729">
    <property type="entry name" value="Rossmann-like_a/b/a_fold"/>
</dbReference>
<dbReference type="EMBL" id="NIQC01000001">
    <property type="protein sequence ID" value="OWZ84939.1"/>
    <property type="molecule type" value="Genomic_DNA"/>
</dbReference>
<keyword evidence="22" id="KW-1185">Reference proteome</keyword>
<name>A0A226C3A3_9FIRM</name>
<feature type="binding site" evidence="19">
    <location>
        <position position="267"/>
    </location>
    <ligand>
        <name>ATP</name>
        <dbReference type="ChEBI" id="CHEBI:30616"/>
    </ligand>
</feature>
<dbReference type="AlphaFoldDB" id="A0A226C3A3"/>
<keyword evidence="5 19" id="KW-0808">Transferase</keyword>
<evidence type="ECO:0000313" key="21">
    <source>
        <dbReference type="EMBL" id="OWZ84939.1"/>
    </source>
</evidence>
<evidence type="ECO:0000256" key="14">
    <source>
        <dbReference type="ARBA" id="ARBA00066827"/>
    </source>
</evidence>
<dbReference type="PANTHER" id="PTHR43209">
    <property type="entry name" value="TRNA SULFURTRANSFERASE"/>
    <property type="match status" value="1"/>
</dbReference>
<comment type="pathway">
    <text evidence="2 19">Cofactor biosynthesis; thiamine diphosphate biosynthesis.</text>
</comment>
<dbReference type="GO" id="GO:0009229">
    <property type="term" value="P:thiamine diphosphate biosynthetic process"/>
    <property type="evidence" value="ECO:0007669"/>
    <property type="project" value="UniProtKB-UniRule"/>
</dbReference>
<dbReference type="SMART" id="SM00981">
    <property type="entry name" value="THUMP"/>
    <property type="match status" value="1"/>
</dbReference>
<dbReference type="InterPro" id="IPR049962">
    <property type="entry name" value="THUMP_ThiI"/>
</dbReference>
<dbReference type="InterPro" id="IPR003720">
    <property type="entry name" value="tRNA_STrfase"/>
</dbReference>
<keyword evidence="7 19" id="KW-0067">ATP-binding</keyword>
<evidence type="ECO:0000256" key="4">
    <source>
        <dbReference type="ARBA" id="ARBA00022555"/>
    </source>
</evidence>
<evidence type="ECO:0000256" key="18">
    <source>
        <dbReference type="ARBA" id="ARBA00080570"/>
    </source>
</evidence>
<dbReference type="Pfam" id="PF02568">
    <property type="entry name" value="ThiI"/>
    <property type="match status" value="1"/>
</dbReference>
<keyword evidence="3 19" id="KW-0963">Cytoplasm</keyword>
<comment type="similarity">
    <text evidence="13 19">Belongs to the ThiI family.</text>
</comment>
<dbReference type="CDD" id="cd11716">
    <property type="entry name" value="THUMP_ThiI"/>
    <property type="match status" value="1"/>
</dbReference>
<dbReference type="Gene3D" id="3.30.2130.30">
    <property type="match status" value="1"/>
</dbReference>
<dbReference type="InterPro" id="IPR050102">
    <property type="entry name" value="tRNA_sulfurtransferase_ThiI"/>
</dbReference>
<dbReference type="NCBIfam" id="TIGR00342">
    <property type="entry name" value="tRNA uracil 4-sulfurtransferase ThiI"/>
    <property type="match status" value="1"/>
</dbReference>
<protein>
    <recommendedName>
        <fullName evidence="15 19">Probable tRNA sulfurtransferase</fullName>
        <ecNumber evidence="14 19">2.8.1.4</ecNumber>
    </recommendedName>
    <alternativeName>
        <fullName evidence="16 19">Sulfur carrier protein ThiS sulfurtransferase</fullName>
    </alternativeName>
    <alternativeName>
        <fullName evidence="17 19">Thiamine biosynthesis protein ThiI</fullName>
    </alternativeName>
    <alternativeName>
        <fullName evidence="18 19">tRNA 4-thiouridine synthase</fullName>
    </alternativeName>
</protein>
<feature type="binding site" evidence="19">
    <location>
        <position position="289"/>
    </location>
    <ligand>
        <name>ATP</name>
        <dbReference type="ChEBI" id="CHEBI:30616"/>
    </ligand>
</feature>
<reference evidence="21 22" key="1">
    <citation type="submission" date="2017-06" db="EMBL/GenBank/DDBJ databases">
        <title>Draft Genome Sequence of Natranaerobius trueperi halophilic, alkalithermophilic bacteria from soda lakes.</title>
        <authorList>
            <person name="Zhao B."/>
        </authorList>
    </citation>
    <scope>NUCLEOTIDE SEQUENCE [LARGE SCALE GENOMIC DNA]</scope>
    <source>
        <strain evidence="21 22">DSM 18760</strain>
    </source>
</reference>
<keyword evidence="4 19" id="KW-0820">tRNA-binding</keyword>
<dbReference type="InterPro" id="IPR049961">
    <property type="entry name" value="ThiI_N"/>
</dbReference>
<feature type="binding site" evidence="19">
    <location>
        <begin position="210"/>
        <end position="211"/>
    </location>
    <ligand>
        <name>ATP</name>
        <dbReference type="ChEBI" id="CHEBI:30616"/>
    </ligand>
</feature>
<dbReference type="InterPro" id="IPR004114">
    <property type="entry name" value="THUMP_dom"/>
</dbReference>
<keyword evidence="8 19" id="KW-0694">RNA-binding</keyword>
<feature type="binding site" evidence="19">
    <location>
        <begin position="185"/>
        <end position="186"/>
    </location>
    <ligand>
        <name>ATP</name>
        <dbReference type="ChEBI" id="CHEBI:30616"/>
    </ligand>
</feature>
<dbReference type="GO" id="GO:0140741">
    <property type="term" value="F:tRNA-uracil-4 sulfurtransferase activity"/>
    <property type="evidence" value="ECO:0007669"/>
    <property type="project" value="UniProtKB-EC"/>
</dbReference>
<evidence type="ECO:0000256" key="15">
    <source>
        <dbReference type="ARBA" id="ARBA00071867"/>
    </source>
</evidence>
<dbReference type="OrthoDB" id="9773948at2"/>
<dbReference type="Pfam" id="PF02926">
    <property type="entry name" value="THUMP"/>
    <property type="match status" value="1"/>
</dbReference>
<dbReference type="SUPFAM" id="SSF143437">
    <property type="entry name" value="THUMP domain-like"/>
    <property type="match status" value="1"/>
</dbReference>
<keyword evidence="6 19" id="KW-0547">Nucleotide-binding</keyword>
<evidence type="ECO:0000259" key="20">
    <source>
        <dbReference type="PROSITE" id="PS51165"/>
    </source>
</evidence>
<dbReference type="RefSeq" id="WP_089022363.1">
    <property type="nucleotide sequence ID" value="NZ_NIQC01000001.1"/>
</dbReference>
<evidence type="ECO:0000256" key="12">
    <source>
        <dbReference type="ARBA" id="ARBA00058382"/>
    </source>
</evidence>
<keyword evidence="9 19" id="KW-0784">Thiamine biosynthesis</keyword>
<organism evidence="21 22">
    <name type="scientific">Natranaerobius trueperi</name>
    <dbReference type="NCBI Taxonomy" id="759412"/>
    <lineage>
        <taxon>Bacteria</taxon>
        <taxon>Bacillati</taxon>
        <taxon>Bacillota</taxon>
        <taxon>Clostridia</taxon>
        <taxon>Natranaerobiales</taxon>
        <taxon>Natranaerobiaceae</taxon>
        <taxon>Natranaerobius</taxon>
    </lineage>
</organism>
<comment type="caution">
    <text evidence="21">The sequence shown here is derived from an EMBL/GenBank/DDBJ whole genome shotgun (WGS) entry which is preliminary data.</text>
</comment>
<dbReference type="HAMAP" id="MF_00021">
    <property type="entry name" value="ThiI"/>
    <property type="match status" value="1"/>
</dbReference>
<evidence type="ECO:0000313" key="22">
    <source>
        <dbReference type="Proteomes" id="UP000214588"/>
    </source>
</evidence>
<comment type="catalytic activity">
    <reaction evidence="11 19">
        <text>[ThiS sulfur-carrier protein]-C-terminal Gly-Gly-AMP + S-sulfanyl-L-cysteinyl-[cysteine desulfurase] + AH2 = [ThiS sulfur-carrier protein]-C-terminal-Gly-aminoethanethioate + L-cysteinyl-[cysteine desulfurase] + A + AMP + 2 H(+)</text>
        <dbReference type="Rhea" id="RHEA:43340"/>
        <dbReference type="Rhea" id="RHEA-COMP:12157"/>
        <dbReference type="Rhea" id="RHEA-COMP:12158"/>
        <dbReference type="Rhea" id="RHEA-COMP:12910"/>
        <dbReference type="Rhea" id="RHEA-COMP:19908"/>
        <dbReference type="ChEBI" id="CHEBI:13193"/>
        <dbReference type="ChEBI" id="CHEBI:15378"/>
        <dbReference type="ChEBI" id="CHEBI:17499"/>
        <dbReference type="ChEBI" id="CHEBI:29950"/>
        <dbReference type="ChEBI" id="CHEBI:61963"/>
        <dbReference type="ChEBI" id="CHEBI:90618"/>
        <dbReference type="ChEBI" id="CHEBI:232372"/>
        <dbReference type="ChEBI" id="CHEBI:456215"/>
    </reaction>
</comment>
<evidence type="ECO:0000256" key="17">
    <source>
        <dbReference type="ARBA" id="ARBA00077849"/>
    </source>
</evidence>
<comment type="function">
    <text evidence="12 19">Catalyzes the ATP-dependent transfer of a sulfur to tRNA to produce 4-thiouridine in position 8 of tRNAs, which functions as a near-UV photosensor. Also catalyzes the transfer of sulfur to the sulfur carrier protein ThiS, forming ThiS-thiocarboxylate. This is a step in the synthesis of thiazole, in the thiamine biosynthesis pathway. The sulfur is donated as persulfide by IscS.</text>
</comment>
<dbReference type="GO" id="GO:0004810">
    <property type="term" value="F:CCA tRNA nucleotidyltransferase activity"/>
    <property type="evidence" value="ECO:0007669"/>
    <property type="project" value="InterPro"/>
</dbReference>
<dbReference type="GO" id="GO:0005524">
    <property type="term" value="F:ATP binding"/>
    <property type="evidence" value="ECO:0007669"/>
    <property type="project" value="UniProtKB-UniRule"/>
</dbReference>
<dbReference type="GO" id="GO:0002937">
    <property type="term" value="P:tRNA 4-thiouridine biosynthesis"/>
    <property type="evidence" value="ECO:0007669"/>
    <property type="project" value="TreeGrafter"/>
</dbReference>
<evidence type="ECO:0000256" key="7">
    <source>
        <dbReference type="ARBA" id="ARBA00022840"/>
    </source>
</evidence>
<dbReference type="Proteomes" id="UP000214588">
    <property type="component" value="Unassembled WGS sequence"/>
</dbReference>
<dbReference type="GO" id="GO:0009228">
    <property type="term" value="P:thiamine biosynthetic process"/>
    <property type="evidence" value="ECO:0007669"/>
    <property type="project" value="UniProtKB-KW"/>
</dbReference>
<dbReference type="GO" id="GO:0005829">
    <property type="term" value="C:cytosol"/>
    <property type="evidence" value="ECO:0007669"/>
    <property type="project" value="TreeGrafter"/>
</dbReference>
<evidence type="ECO:0000256" key="9">
    <source>
        <dbReference type="ARBA" id="ARBA00022977"/>
    </source>
</evidence>
<evidence type="ECO:0000256" key="13">
    <source>
        <dbReference type="ARBA" id="ARBA00061472"/>
    </source>
</evidence>
<comment type="subcellular location">
    <subcellularLocation>
        <location evidence="1 19">Cytoplasm</location>
    </subcellularLocation>
</comment>
<accession>A0A226C3A3</accession>
<evidence type="ECO:0000256" key="5">
    <source>
        <dbReference type="ARBA" id="ARBA00022679"/>
    </source>
</evidence>
<evidence type="ECO:0000256" key="11">
    <source>
        <dbReference type="ARBA" id="ARBA00052330"/>
    </source>
</evidence>
<evidence type="ECO:0000256" key="2">
    <source>
        <dbReference type="ARBA" id="ARBA00004948"/>
    </source>
</evidence>
<evidence type="ECO:0000256" key="19">
    <source>
        <dbReference type="HAMAP-Rule" id="MF_00021"/>
    </source>
</evidence>
<dbReference type="SUPFAM" id="SSF52402">
    <property type="entry name" value="Adenine nucleotide alpha hydrolases-like"/>
    <property type="match status" value="1"/>
</dbReference>
<dbReference type="FunFam" id="3.40.50.620:FF:000053">
    <property type="entry name" value="Probable tRNA sulfurtransferase"/>
    <property type="match status" value="1"/>
</dbReference>
<evidence type="ECO:0000256" key="1">
    <source>
        <dbReference type="ARBA" id="ARBA00004496"/>
    </source>
</evidence>
<dbReference type="Pfam" id="PF22025">
    <property type="entry name" value="ThiI_fer"/>
    <property type="match status" value="1"/>
</dbReference>
<dbReference type="EC" id="2.8.1.4" evidence="14 19"/>
<feature type="binding site" evidence="19">
    <location>
        <position position="298"/>
    </location>
    <ligand>
        <name>ATP</name>
        <dbReference type="ChEBI" id="CHEBI:30616"/>
    </ligand>
</feature>
<dbReference type="InterPro" id="IPR054173">
    <property type="entry name" value="ThiI_fer"/>
</dbReference>
<evidence type="ECO:0000256" key="10">
    <source>
        <dbReference type="ARBA" id="ARBA00050570"/>
    </source>
</evidence>
<dbReference type="CDD" id="cd01712">
    <property type="entry name" value="PPase_ThiI"/>
    <property type="match status" value="1"/>
</dbReference>
<proteinExistence type="inferred from homology"/>
<dbReference type="InterPro" id="IPR020536">
    <property type="entry name" value="ThiI_AANH"/>
</dbReference>
<evidence type="ECO:0000256" key="8">
    <source>
        <dbReference type="ARBA" id="ARBA00022884"/>
    </source>
</evidence>
<dbReference type="GO" id="GO:0000049">
    <property type="term" value="F:tRNA binding"/>
    <property type="evidence" value="ECO:0007669"/>
    <property type="project" value="UniProtKB-UniRule"/>
</dbReference>
<evidence type="ECO:0000256" key="16">
    <source>
        <dbReference type="ARBA" id="ARBA00075337"/>
    </source>
</evidence>